<feature type="chain" id="PRO_5016426855" evidence="5">
    <location>
        <begin position="22"/>
        <end position="354"/>
    </location>
</feature>
<keyword evidence="3 4" id="KW-0408">Iron</keyword>
<dbReference type="GO" id="GO:0009055">
    <property type="term" value="F:electron transfer activity"/>
    <property type="evidence" value="ECO:0007669"/>
    <property type="project" value="InterPro"/>
</dbReference>
<dbReference type="GO" id="GO:0020037">
    <property type="term" value="F:heme binding"/>
    <property type="evidence" value="ECO:0007669"/>
    <property type="project" value="InterPro"/>
</dbReference>
<dbReference type="RefSeq" id="WP_146201729.1">
    <property type="nucleotide sequence ID" value="NZ_QGDO01000005.1"/>
</dbReference>
<dbReference type="InterPro" id="IPR036909">
    <property type="entry name" value="Cyt_c-like_dom_sf"/>
</dbReference>
<keyword evidence="2 4" id="KW-0479">Metal-binding</keyword>
<feature type="signal peptide" evidence="5">
    <location>
        <begin position="1"/>
        <end position="21"/>
    </location>
</feature>
<sequence length="354" mass="40058">MRKKTFTHLQALIFIVLAATATFRCSSEDEVSPNQIKMPTDKGFEYLSEYNFFVGEIAELTPNEEARVLPYDLNTPLFSDYALKKRFIYVPEGKSIPFQTNNVLDLPVGSVLIKHFYYGEKDYIETRLLIRNNDGWQPETYIWEEDLSDARRSVIGGTRKMTLNIDGEDQIFNYMIPNQNQCKNCHAYDGKIAPIGPEIPNLNKTYNYAEGEENQIQKWISAGILEGHSDTNIPAWPAIDDQSATLDDRARAYLAINCASCHRAEGSAANSGLYLGFHVDEPINLGYWKTPTAAGDGSGGLRYVIHPGNAEESILMYRLNSSEVEVRMPELGRELIHKEGVELIRDWINSLESE</sequence>
<dbReference type="InterPro" id="IPR009056">
    <property type="entry name" value="Cyt_c-like_dom"/>
</dbReference>
<dbReference type="GO" id="GO:0046872">
    <property type="term" value="F:metal ion binding"/>
    <property type="evidence" value="ECO:0007669"/>
    <property type="project" value="UniProtKB-KW"/>
</dbReference>
<dbReference type="Proteomes" id="UP000245535">
    <property type="component" value="Unassembled WGS sequence"/>
</dbReference>
<dbReference type="OrthoDB" id="338827at2"/>
<name>A0A315Z758_SEDFL</name>
<evidence type="ECO:0000259" key="6">
    <source>
        <dbReference type="PROSITE" id="PS51007"/>
    </source>
</evidence>
<evidence type="ECO:0000313" key="7">
    <source>
        <dbReference type="EMBL" id="PWJ40052.1"/>
    </source>
</evidence>
<gene>
    <name evidence="7" type="ORF">BC781_105115</name>
</gene>
<dbReference type="AlphaFoldDB" id="A0A315Z758"/>
<dbReference type="Gene3D" id="1.10.760.10">
    <property type="entry name" value="Cytochrome c-like domain"/>
    <property type="match status" value="1"/>
</dbReference>
<protein>
    <submittedName>
        <fullName evidence="7">Putative repeat protein (TIGR03806 family)</fullName>
    </submittedName>
</protein>
<evidence type="ECO:0000313" key="8">
    <source>
        <dbReference type="Proteomes" id="UP000245535"/>
    </source>
</evidence>
<evidence type="ECO:0000256" key="2">
    <source>
        <dbReference type="ARBA" id="ARBA00022723"/>
    </source>
</evidence>
<evidence type="ECO:0000256" key="3">
    <source>
        <dbReference type="ARBA" id="ARBA00023004"/>
    </source>
</evidence>
<evidence type="ECO:0000256" key="5">
    <source>
        <dbReference type="SAM" id="SignalP"/>
    </source>
</evidence>
<organism evidence="7 8">
    <name type="scientific">Sediminitomix flava</name>
    <dbReference type="NCBI Taxonomy" id="379075"/>
    <lineage>
        <taxon>Bacteria</taxon>
        <taxon>Pseudomonadati</taxon>
        <taxon>Bacteroidota</taxon>
        <taxon>Cytophagia</taxon>
        <taxon>Cytophagales</taxon>
        <taxon>Flammeovirgaceae</taxon>
        <taxon>Sediminitomix</taxon>
    </lineage>
</organism>
<proteinExistence type="predicted"/>
<feature type="domain" description="Cytochrome c" evidence="6">
    <location>
        <begin position="163"/>
        <end position="254"/>
    </location>
</feature>
<dbReference type="PROSITE" id="PS51007">
    <property type="entry name" value="CYTC"/>
    <property type="match status" value="1"/>
</dbReference>
<evidence type="ECO:0000256" key="1">
    <source>
        <dbReference type="ARBA" id="ARBA00022617"/>
    </source>
</evidence>
<keyword evidence="5" id="KW-0732">Signal</keyword>
<accession>A0A315Z758</accession>
<keyword evidence="1 4" id="KW-0349">Heme</keyword>
<comment type="caution">
    <text evidence="7">The sequence shown here is derived from an EMBL/GenBank/DDBJ whole genome shotgun (WGS) entry which is preliminary data.</text>
</comment>
<dbReference type="SUPFAM" id="SSF46626">
    <property type="entry name" value="Cytochrome c"/>
    <property type="match status" value="1"/>
</dbReference>
<dbReference type="EMBL" id="QGDO01000005">
    <property type="protein sequence ID" value="PWJ40052.1"/>
    <property type="molecule type" value="Genomic_DNA"/>
</dbReference>
<keyword evidence="8" id="KW-1185">Reference proteome</keyword>
<dbReference type="InterPro" id="IPR022269">
    <property type="entry name" value="SO_2930-like_C"/>
</dbReference>
<evidence type="ECO:0000256" key="4">
    <source>
        <dbReference type="PROSITE-ProRule" id="PRU00433"/>
    </source>
</evidence>
<dbReference type="NCBIfam" id="TIGR03806">
    <property type="entry name" value="chp_HNE_0200"/>
    <property type="match status" value="1"/>
</dbReference>
<reference evidence="7 8" key="1">
    <citation type="submission" date="2018-03" db="EMBL/GenBank/DDBJ databases">
        <title>Genomic Encyclopedia of Archaeal and Bacterial Type Strains, Phase II (KMG-II): from individual species to whole genera.</title>
        <authorList>
            <person name="Goeker M."/>
        </authorList>
    </citation>
    <scope>NUCLEOTIDE SEQUENCE [LARGE SCALE GENOMIC DNA]</scope>
    <source>
        <strain evidence="7 8">DSM 28229</strain>
    </source>
</reference>